<dbReference type="EMBL" id="PUFP01000068">
    <property type="protein sequence ID" value="TDG75201.1"/>
    <property type="molecule type" value="Genomic_DNA"/>
</dbReference>
<evidence type="ECO:0000313" key="6">
    <source>
        <dbReference type="Proteomes" id="UP000295181"/>
    </source>
</evidence>
<organism evidence="5 6">
    <name type="scientific">Lentilactobacillus buchneri DSM 20057</name>
    <dbReference type="NCBI Taxonomy" id="1423728"/>
    <lineage>
        <taxon>Bacteria</taxon>
        <taxon>Bacillati</taxon>
        <taxon>Bacillota</taxon>
        <taxon>Bacilli</taxon>
        <taxon>Lactobacillales</taxon>
        <taxon>Lactobacillaceae</taxon>
        <taxon>Lentilactobacillus</taxon>
    </lineage>
</organism>
<keyword evidence="3" id="KW-0812">Transmembrane</keyword>
<keyword evidence="2" id="KW-1003">Cell membrane</keyword>
<reference evidence="5 6" key="1">
    <citation type="journal article" date="2019" name="Appl. Microbiol. Biotechnol.">
        <title>Uncovering carbohydrate metabolism through a genotype-phenotype association study of 56 lactic acid bacteria genomes.</title>
        <authorList>
            <person name="Buron-Moles G."/>
            <person name="Chailyan A."/>
            <person name="Dolejs I."/>
            <person name="Forster J."/>
            <person name="Miks M.H."/>
        </authorList>
    </citation>
    <scope>NUCLEOTIDE SEQUENCE [LARGE SCALE GENOMIC DNA]</scope>
    <source>
        <strain evidence="5 6">ATCC 4005</strain>
    </source>
</reference>
<evidence type="ECO:0000256" key="1">
    <source>
        <dbReference type="ARBA" id="ARBA00004651"/>
    </source>
</evidence>
<dbReference type="SUPFAM" id="SSF81665">
    <property type="entry name" value="Calcium ATPase, transmembrane domain M"/>
    <property type="match status" value="1"/>
</dbReference>
<dbReference type="PANTHER" id="PTHR43294:SF21">
    <property type="entry name" value="CATION TRANSPORTING ATPASE"/>
    <property type="match status" value="1"/>
</dbReference>
<dbReference type="Pfam" id="PF00689">
    <property type="entry name" value="Cation_ATPase_C"/>
    <property type="match status" value="1"/>
</dbReference>
<feature type="domain" description="Cation-transporting P-type ATPase C-terminal" evidence="4">
    <location>
        <begin position="1"/>
        <end position="179"/>
    </location>
</feature>
<comment type="subcellular location">
    <subcellularLocation>
        <location evidence="1">Cell membrane</location>
        <topology evidence="1">Multi-pass membrane protein</topology>
    </subcellularLocation>
</comment>
<protein>
    <recommendedName>
        <fullName evidence="4">Cation-transporting P-type ATPase C-terminal domain-containing protein</fullName>
    </recommendedName>
</protein>
<evidence type="ECO:0000259" key="4">
    <source>
        <dbReference type="Pfam" id="PF00689"/>
    </source>
</evidence>
<proteinExistence type="predicted"/>
<dbReference type="InterPro" id="IPR023298">
    <property type="entry name" value="ATPase_P-typ_TM_dom_sf"/>
</dbReference>
<evidence type="ECO:0000256" key="2">
    <source>
        <dbReference type="ARBA" id="ARBA00022475"/>
    </source>
</evidence>
<feature type="transmembrane region" description="Helical" evidence="3">
    <location>
        <begin position="159"/>
        <end position="179"/>
    </location>
</feature>
<gene>
    <name evidence="5" type="ORF">C5L32_001621</name>
</gene>
<evidence type="ECO:0000313" key="5">
    <source>
        <dbReference type="EMBL" id="TDG75201.1"/>
    </source>
</evidence>
<dbReference type="GO" id="GO:0019829">
    <property type="term" value="F:ATPase-coupled monoatomic cation transmembrane transporter activity"/>
    <property type="evidence" value="ECO:0007669"/>
    <property type="project" value="TreeGrafter"/>
</dbReference>
<dbReference type="PANTHER" id="PTHR43294">
    <property type="entry name" value="SODIUM/POTASSIUM-TRANSPORTING ATPASE SUBUNIT ALPHA"/>
    <property type="match status" value="1"/>
</dbReference>
<dbReference type="GO" id="GO:0005886">
    <property type="term" value="C:plasma membrane"/>
    <property type="evidence" value="ECO:0007669"/>
    <property type="project" value="UniProtKB-SubCell"/>
</dbReference>
<accession>A0A4R5NKZ9</accession>
<sequence length="192" mass="21160">MQILTVDLGTDLLPALGLGTEKAEPGIMDQPPRPLNSHLLNRSIIWKAFGWYGLIASAISTFAYFFVNHVNGWPQVPLAGSGLVYAEATTITLAAIVFSQIAAAMNCRTQISSVFSIGLFSNHRILLGIVVEVVLVALLMYVPFLQGVFNTGPLNVTEWGFLFCIPVPIFLVEELRKYVVRQIKKRRAKISV</sequence>
<feature type="transmembrane region" description="Helical" evidence="3">
    <location>
        <begin position="125"/>
        <end position="144"/>
    </location>
</feature>
<feature type="transmembrane region" description="Helical" evidence="3">
    <location>
        <begin position="49"/>
        <end position="67"/>
    </location>
</feature>
<dbReference type="GO" id="GO:1902600">
    <property type="term" value="P:proton transmembrane transport"/>
    <property type="evidence" value="ECO:0007669"/>
    <property type="project" value="TreeGrafter"/>
</dbReference>
<feature type="transmembrane region" description="Helical" evidence="3">
    <location>
        <begin position="82"/>
        <end position="104"/>
    </location>
</feature>
<dbReference type="InterPro" id="IPR050510">
    <property type="entry name" value="Cation_transp_ATPase_P-type"/>
</dbReference>
<keyword evidence="3" id="KW-0472">Membrane</keyword>
<dbReference type="AlphaFoldDB" id="A0A4R5NKZ9"/>
<comment type="caution">
    <text evidence="5">The sequence shown here is derived from an EMBL/GenBank/DDBJ whole genome shotgun (WGS) entry which is preliminary data.</text>
</comment>
<dbReference type="InterPro" id="IPR006068">
    <property type="entry name" value="ATPase_P-typ_cation-transptr_C"/>
</dbReference>
<evidence type="ECO:0000256" key="3">
    <source>
        <dbReference type="SAM" id="Phobius"/>
    </source>
</evidence>
<dbReference type="Proteomes" id="UP000295181">
    <property type="component" value="Unassembled WGS sequence"/>
</dbReference>
<name>A0A4R5NKZ9_LENBU</name>
<dbReference type="Gene3D" id="1.20.1110.10">
    <property type="entry name" value="Calcium-transporting ATPase, transmembrane domain"/>
    <property type="match status" value="1"/>
</dbReference>
<keyword evidence="3" id="KW-1133">Transmembrane helix</keyword>